<organism evidence="3 4">
    <name type="scientific">Rhodobium orientis</name>
    <dbReference type="NCBI Taxonomy" id="34017"/>
    <lineage>
        <taxon>Bacteria</taxon>
        <taxon>Pseudomonadati</taxon>
        <taxon>Pseudomonadota</taxon>
        <taxon>Alphaproteobacteria</taxon>
        <taxon>Hyphomicrobiales</taxon>
        <taxon>Rhodobiaceae</taxon>
        <taxon>Rhodobium</taxon>
    </lineage>
</organism>
<evidence type="ECO:0000256" key="1">
    <source>
        <dbReference type="SAM" id="Coils"/>
    </source>
</evidence>
<comment type="caution">
    <text evidence="3">The sequence shown here is derived from an EMBL/GenBank/DDBJ whole genome shotgun (WGS) entry which is preliminary data.</text>
</comment>
<evidence type="ECO:0000313" key="3">
    <source>
        <dbReference type="EMBL" id="RAI25604.1"/>
    </source>
</evidence>
<proteinExistence type="predicted"/>
<dbReference type="Proteomes" id="UP000249299">
    <property type="component" value="Unassembled WGS sequence"/>
</dbReference>
<dbReference type="RefSeq" id="WP_111435697.1">
    <property type="nucleotide sequence ID" value="NZ_JACIGG010000015.1"/>
</dbReference>
<sequence length="222" mass="25234">MEAFLKWLGISDPALQRTAITAILAAAIGVICWMANRWWERRKERARRDAEDAQTRRLRQQRRYDVAVALKAEIEANMEMQSPSLAPDQFHEIRRHFEQDGEKFDPFVFPGLENSVFEVLKTDLPLLRADVIAAVVRFYRLDSSSNAALSQMNTQTFRDLANERQIRAVESWHRLASMVDGAGNRALATLDNYIVELEESDGVDTGGHRTGAAEAIFKPSEE</sequence>
<keyword evidence="4" id="KW-1185">Reference proteome</keyword>
<dbReference type="AlphaFoldDB" id="A0A327JJM8"/>
<protein>
    <submittedName>
        <fullName evidence="3">Uncharacterized protein</fullName>
    </submittedName>
</protein>
<accession>A0A327JJM8</accession>
<keyword evidence="2" id="KW-1133">Transmembrane helix</keyword>
<evidence type="ECO:0000313" key="4">
    <source>
        <dbReference type="Proteomes" id="UP000249299"/>
    </source>
</evidence>
<feature type="coiled-coil region" evidence="1">
    <location>
        <begin position="36"/>
        <end position="63"/>
    </location>
</feature>
<feature type="transmembrane region" description="Helical" evidence="2">
    <location>
        <begin position="20"/>
        <end position="39"/>
    </location>
</feature>
<gene>
    <name evidence="3" type="ORF">CH339_17550</name>
</gene>
<reference evidence="3 4" key="1">
    <citation type="submission" date="2017-07" db="EMBL/GenBank/DDBJ databases">
        <title>Draft Genome Sequences of Select Purple Nonsulfur Bacteria.</title>
        <authorList>
            <person name="Lasarre B."/>
            <person name="Mckinlay J.B."/>
        </authorList>
    </citation>
    <scope>NUCLEOTIDE SEQUENCE [LARGE SCALE GENOMIC DNA]</scope>
    <source>
        <strain evidence="3 4">DSM 11290</strain>
    </source>
</reference>
<keyword evidence="2" id="KW-0812">Transmembrane</keyword>
<name>A0A327JJM8_9HYPH</name>
<evidence type="ECO:0000256" key="2">
    <source>
        <dbReference type="SAM" id="Phobius"/>
    </source>
</evidence>
<keyword evidence="1" id="KW-0175">Coiled coil</keyword>
<keyword evidence="2" id="KW-0472">Membrane</keyword>
<dbReference type="EMBL" id="NPEV01000044">
    <property type="protein sequence ID" value="RAI25604.1"/>
    <property type="molecule type" value="Genomic_DNA"/>
</dbReference>